<proteinExistence type="predicted"/>
<dbReference type="PATRIC" id="fig|1813736.3.peg.4934"/>
<dbReference type="SUPFAM" id="SSF101898">
    <property type="entry name" value="NHL repeat"/>
    <property type="match status" value="1"/>
</dbReference>
<dbReference type="EMBL" id="CP015136">
    <property type="protein sequence ID" value="AMY11428.1"/>
    <property type="molecule type" value="Genomic_DNA"/>
</dbReference>
<dbReference type="InterPro" id="IPR052918">
    <property type="entry name" value="Motility_Chemotaxis_Reg"/>
</dbReference>
<evidence type="ECO:0000313" key="4">
    <source>
        <dbReference type="Proteomes" id="UP000076079"/>
    </source>
</evidence>
<gene>
    <name evidence="3" type="ORF">LuPra_04678</name>
</gene>
<feature type="domain" description="DUF7948" evidence="2">
    <location>
        <begin position="97"/>
        <end position="248"/>
    </location>
</feature>
<keyword evidence="1" id="KW-0732">Signal</keyword>
<evidence type="ECO:0000313" key="3">
    <source>
        <dbReference type="EMBL" id="AMY11428.1"/>
    </source>
</evidence>
<dbReference type="SUPFAM" id="SSF49503">
    <property type="entry name" value="Cupredoxins"/>
    <property type="match status" value="1"/>
</dbReference>
<dbReference type="Pfam" id="PF25778">
    <property type="entry name" value="DUF7948"/>
    <property type="match status" value="1"/>
</dbReference>
<dbReference type="PANTHER" id="PTHR35580:SF1">
    <property type="entry name" value="PHYTASE-LIKE DOMAIN-CONTAINING PROTEIN"/>
    <property type="match status" value="1"/>
</dbReference>
<dbReference type="InterPro" id="IPR057708">
    <property type="entry name" value="DUF7948"/>
</dbReference>
<accession>A0A143PTE3</accession>
<reference evidence="3 4" key="1">
    <citation type="journal article" date="2016" name="Genome Announc.">
        <title>First Complete Genome Sequence of a Subdivision 6 Acidobacterium Strain.</title>
        <authorList>
            <person name="Huang S."/>
            <person name="Vieira S."/>
            <person name="Bunk B."/>
            <person name="Riedel T."/>
            <person name="Sproer C."/>
            <person name="Overmann J."/>
        </authorList>
    </citation>
    <scope>NUCLEOTIDE SEQUENCE [LARGE SCALE GENOMIC DNA]</scope>
    <source>
        <strain evidence="4">DSM 100886 HEG_-6_39</strain>
    </source>
</reference>
<dbReference type="AlphaFoldDB" id="A0A143PTE3"/>
<dbReference type="InterPro" id="IPR036698">
    <property type="entry name" value="TM1070-like_sf"/>
</dbReference>
<dbReference type="KEGG" id="abac:LuPra_04678"/>
<dbReference type="Proteomes" id="UP000076079">
    <property type="component" value="Chromosome"/>
</dbReference>
<name>A0A143PTE3_LUTPR</name>
<organism evidence="3 4">
    <name type="scientific">Luteitalea pratensis</name>
    <dbReference type="NCBI Taxonomy" id="1855912"/>
    <lineage>
        <taxon>Bacteria</taxon>
        <taxon>Pseudomonadati</taxon>
        <taxon>Acidobacteriota</taxon>
        <taxon>Vicinamibacteria</taxon>
        <taxon>Vicinamibacterales</taxon>
        <taxon>Vicinamibacteraceae</taxon>
        <taxon>Luteitalea</taxon>
    </lineage>
</organism>
<dbReference type="InterPro" id="IPR008972">
    <property type="entry name" value="Cupredoxin"/>
</dbReference>
<dbReference type="PANTHER" id="PTHR35580">
    <property type="entry name" value="CELL SURFACE GLYCOPROTEIN (S-LAYER PROTEIN)-LIKE PROTEIN"/>
    <property type="match status" value="1"/>
</dbReference>
<feature type="chain" id="PRO_5007511926" evidence="1">
    <location>
        <begin position="29"/>
        <end position="1275"/>
    </location>
</feature>
<protein>
    <submittedName>
        <fullName evidence="3">Delta-60 repeat domain protein</fullName>
    </submittedName>
</protein>
<dbReference type="OrthoDB" id="127173at2"/>
<dbReference type="Gene3D" id="2.60.290.11">
    <property type="entry name" value="TM1070-like"/>
    <property type="match status" value="1"/>
</dbReference>
<feature type="signal peptide" evidence="1">
    <location>
        <begin position="1"/>
        <end position="28"/>
    </location>
</feature>
<dbReference type="STRING" id="1855912.LuPra_04678"/>
<dbReference type="Gene3D" id="2.60.40.420">
    <property type="entry name" value="Cupredoxins - blue copper proteins"/>
    <property type="match status" value="1"/>
</dbReference>
<evidence type="ECO:0000259" key="2">
    <source>
        <dbReference type="Pfam" id="PF25778"/>
    </source>
</evidence>
<evidence type="ECO:0000256" key="1">
    <source>
        <dbReference type="SAM" id="SignalP"/>
    </source>
</evidence>
<reference evidence="4" key="2">
    <citation type="submission" date="2016-04" db="EMBL/GenBank/DDBJ databases">
        <title>First Complete Genome Sequence of a Subdivision 6 Acidobacterium.</title>
        <authorList>
            <person name="Huang S."/>
            <person name="Vieira S."/>
            <person name="Bunk B."/>
            <person name="Riedel T."/>
            <person name="Sproeer C."/>
            <person name="Overmann J."/>
        </authorList>
    </citation>
    <scope>NUCLEOTIDE SEQUENCE [LARGE SCALE GENOMIC DNA]</scope>
    <source>
        <strain evidence="4">DSM 100886 HEG_-6_39</strain>
    </source>
</reference>
<sequence precursor="true">MRRVGPRVCASARAAVALVMCLEARASAHDDIPTPLTPHRILTPTTTVGPAGAALPLAFEQAGDDAATTRARGYVARITRLGAQLVVQDGEGAAPRTWRWTLVGANADASPWRAGPTGEVHYLSSDAVVSRGLHAQVGYRGIYPGIDVRYRGNDGCVEQDFLVAPGAAPDRIRFRVDDADASLTTTGAIDIRVAPGASMRLEPPQAWQVAADGGTRRVPVAFRIAGDGVFGFTLGAYDAARELVIDPVLTYSVAIGGNGVEEATAVALDAQGRIYLAGYTSSTDLPWARIGGAGGKGDVFVARLDPTGQLVQVLAYFGGSESDNVRGLAVDTAGRMHVAGMTLSRDFPVVQPLAGMQTAPGAANAFVATVAANGNALDFSTYLGGSEADEAHGIGVAPDGALVVAGETRSTDFPVRNAHQPVAQGLDGFVTRIGGDGTLAWSTYHGGQASDSLFAVAVDSTGAAAVVGTSNSADYPVQQPSQARSGNFDATVSRFSVSGTLIFSTLLGGTGHESAHAVAVDAGGAIHVGGSTTSADFPATNTFGPAGTSMDAFVVTYASTGPRGASWRIGGSGIDRARAIAVDATGLYLAGQTASANFPVVRPVQVGGAGNGDAFVVMLRGASMVYATYLGTSGNDDATGLAVDGVGRVVVTGMVQAMGSVNHGPTDAFLYRLSSGDETTDTDNDQLPDAWETQFNLDPRLSDANGDPDGDGLTNLQEYQQGTHPLGRHTRYLAEGATIGPFETRLALLNPNAAPAAVLVRFLCQRACGVPDIPGQDTIVRRLLTLAPFARGTLDVSTVLGMADEEFATILESDQPVVADRTMTWDGSAYGSHAETAMTAPASNWYLAEGATINGFRLFYLLQNPNPVEANVTIEYLLGRGLKPVTLTYRVAPQSRATLDVSTQHPSLRAAEVSARISTDAGTPILVERAMYLNAGGRLFGAGHASAGITTPAPTWSFAEGATGPYFDTFLLIANPSSDSLSVRATFLLPSGATVQRTYEIAAKSRFNIWVDLAAPELENTAVSTVLESVDDQPFVAERAMWWPGPTASSWREAHNSPGSLSTSASWGLAEGMLGGPNATDTYLLIANTSPVDGVARVTLSFEDDGARVARDYPVAAHSRVNVPVRDDFPQAMGRRFGTLVESQGILPAQLVVERAMYSDSGKERWAAGTNALGTPLGAERVIMITPQGITPRVLVVSPGEQVTVRNLDTAPHQIFSGPYLERSTCPAMNQVGYLAPGESRASGNFSIAGTCPFLDDVRPGQQLNREFQGYVIVR</sequence>
<keyword evidence="4" id="KW-1185">Reference proteome</keyword>